<proteinExistence type="predicted"/>
<feature type="compositionally biased region" description="Low complexity" evidence="1">
    <location>
        <begin position="12"/>
        <end position="23"/>
    </location>
</feature>
<evidence type="ECO:0000256" key="1">
    <source>
        <dbReference type="SAM" id="MobiDB-lite"/>
    </source>
</evidence>
<dbReference type="EMBL" id="SNRW01006650">
    <property type="protein sequence ID" value="KAA6382671.1"/>
    <property type="molecule type" value="Genomic_DNA"/>
</dbReference>
<feature type="region of interest" description="Disordered" evidence="1">
    <location>
        <begin position="163"/>
        <end position="186"/>
    </location>
</feature>
<evidence type="ECO:0000313" key="3">
    <source>
        <dbReference type="Proteomes" id="UP000324800"/>
    </source>
</evidence>
<gene>
    <name evidence="2" type="ORF">EZS28_021801</name>
</gene>
<organism evidence="2 3">
    <name type="scientific">Streblomastix strix</name>
    <dbReference type="NCBI Taxonomy" id="222440"/>
    <lineage>
        <taxon>Eukaryota</taxon>
        <taxon>Metamonada</taxon>
        <taxon>Preaxostyla</taxon>
        <taxon>Oxymonadida</taxon>
        <taxon>Streblomastigidae</taxon>
        <taxon>Streblomastix</taxon>
    </lineage>
</organism>
<feature type="non-terminal residue" evidence="2">
    <location>
        <position position="783"/>
    </location>
</feature>
<name>A0A5J4VJD6_9EUKA</name>
<protein>
    <recommendedName>
        <fullName evidence="4">Reverse transcriptase domain-containing protein</fullName>
    </recommendedName>
</protein>
<feature type="region of interest" description="Disordered" evidence="1">
    <location>
        <begin position="1"/>
        <end position="57"/>
    </location>
</feature>
<accession>A0A5J4VJD6</accession>
<dbReference type="AlphaFoldDB" id="A0A5J4VJD6"/>
<feature type="compositionally biased region" description="Polar residues" evidence="1">
    <location>
        <begin position="169"/>
        <end position="186"/>
    </location>
</feature>
<comment type="caution">
    <text evidence="2">The sequence shown here is derived from an EMBL/GenBank/DDBJ whole genome shotgun (WGS) entry which is preliminary data.</text>
</comment>
<reference evidence="2 3" key="1">
    <citation type="submission" date="2019-03" db="EMBL/GenBank/DDBJ databases">
        <title>Single cell metagenomics reveals metabolic interactions within the superorganism composed of flagellate Streblomastix strix and complex community of Bacteroidetes bacteria on its surface.</title>
        <authorList>
            <person name="Treitli S.C."/>
            <person name="Kolisko M."/>
            <person name="Husnik F."/>
            <person name="Keeling P."/>
            <person name="Hampl V."/>
        </authorList>
    </citation>
    <scope>NUCLEOTIDE SEQUENCE [LARGE SCALE GENOMIC DNA]</scope>
    <source>
        <strain evidence="2">ST1C</strain>
    </source>
</reference>
<evidence type="ECO:0008006" key="4">
    <source>
        <dbReference type="Google" id="ProtNLM"/>
    </source>
</evidence>
<evidence type="ECO:0000313" key="2">
    <source>
        <dbReference type="EMBL" id="KAA6382671.1"/>
    </source>
</evidence>
<dbReference type="Proteomes" id="UP000324800">
    <property type="component" value="Unassembled WGS sequence"/>
</dbReference>
<sequence length="783" mass="91598">METTHLSKVKTKSANASAVANKNQSEDEQRRQPGKITTSTKHENERKNNSLSGDVETSKWSGINIKSIFPTVQKRRQRKEIVRETENLFVLGLRRRGNSIFKEIGGSTKRKHNRRDTSRAGQMVQSNIYNSEDSREMEENSGCQFTKLGETNDSFQDEWNRSGEKFNQDGIQGNKSRSKVSLSPSNNISPHRPCLAFNAMGKIYQYRAMLFGKQHPPIFFAQGLAMVLSKIRKVSDIRILNNADDLLSYNRTEKIVRIITDKNENSGNIWMFNSLREVRNRTKTRDQLPMLVLGREKDVFIDDRPKKTRIAVRVREASLYLKLMDSAKTRALKNKEWKENMILPKEILQELYLQQDQVLENQNMTLEIRIPEVVTIQDASPKGWGVTLELQTGDILVQLGKWNKYQRHWTIIKKNIKTSFQGVSNKITDVLSRQSTHGDYSVNKEIFRVLCQVWQITRTPYLFTTEENKLLERFVAINEQKEESERLIAFSRLWKKQIFWIHIPIQKIGKVLIACEKFKPKSFLMEPWWPDQSSLIPKPWKEMMKKRDMIPRGKIAGDPANDNRRTKVQDLEEVFANNVSVYQLDEEKELHNRRHHERKDTIHAHGIHDMVNQNKKNKAFISKAPNIIIQYQTQYFFIYYELCKSPQLRRDQLHTQFLIFRLIIREIGVLGSSIKQRQKKLISLQISLYIVRMEEMTNINLSVSILDDEQQTAAVCILPKYMRMRKICNVWETYDPCVCSTETIFVSLSRLREHFQQSPTDSIHLIDDPSTPISRIINLKIRN</sequence>